<keyword evidence="2" id="KW-1185">Reference proteome</keyword>
<organism evidence="1 2">
    <name type="scientific">Streptodolium elevatio</name>
    <dbReference type="NCBI Taxonomy" id="3157996"/>
    <lineage>
        <taxon>Bacteria</taxon>
        <taxon>Bacillati</taxon>
        <taxon>Actinomycetota</taxon>
        <taxon>Actinomycetes</taxon>
        <taxon>Kitasatosporales</taxon>
        <taxon>Streptomycetaceae</taxon>
        <taxon>Streptodolium</taxon>
    </lineage>
</organism>
<reference evidence="1 2" key="1">
    <citation type="submission" date="2024-06" db="EMBL/GenBank/DDBJ databases">
        <title>The Natural Products Discovery Center: Release of the First 8490 Sequenced Strains for Exploring Actinobacteria Biosynthetic Diversity.</title>
        <authorList>
            <person name="Kalkreuter E."/>
            <person name="Kautsar S.A."/>
            <person name="Yang D."/>
            <person name="Bader C.D."/>
            <person name="Teijaro C.N."/>
            <person name="Fluegel L."/>
            <person name="Davis C.M."/>
            <person name="Simpson J.R."/>
            <person name="Lauterbach L."/>
            <person name="Steele A.D."/>
            <person name="Gui C."/>
            <person name="Meng S."/>
            <person name="Li G."/>
            <person name="Viehrig K."/>
            <person name="Ye F."/>
            <person name="Su P."/>
            <person name="Kiefer A.F."/>
            <person name="Nichols A."/>
            <person name="Cepeda A.J."/>
            <person name="Yan W."/>
            <person name="Fan B."/>
            <person name="Jiang Y."/>
            <person name="Adhikari A."/>
            <person name="Zheng C.-J."/>
            <person name="Schuster L."/>
            <person name="Cowan T.M."/>
            <person name="Smanski M.J."/>
            <person name="Chevrette M.G."/>
            <person name="De Carvalho L.P.S."/>
            <person name="Shen B."/>
        </authorList>
    </citation>
    <scope>NUCLEOTIDE SEQUENCE [LARGE SCALE GENOMIC DNA]</scope>
    <source>
        <strain evidence="1 2">NPDC048946</strain>
    </source>
</reference>
<protein>
    <submittedName>
        <fullName evidence="1">Uncharacterized protein</fullName>
    </submittedName>
</protein>
<comment type="caution">
    <text evidence="1">The sequence shown here is derived from an EMBL/GenBank/DDBJ whole genome shotgun (WGS) entry which is preliminary data.</text>
</comment>
<dbReference type="EMBL" id="JBEZFP010000055">
    <property type="protein sequence ID" value="MEU8136086.1"/>
    <property type="molecule type" value="Genomic_DNA"/>
</dbReference>
<gene>
    <name evidence="1" type="ORF">AB0C36_21545</name>
</gene>
<dbReference type="Proteomes" id="UP001551482">
    <property type="component" value="Unassembled WGS sequence"/>
</dbReference>
<evidence type="ECO:0000313" key="1">
    <source>
        <dbReference type="EMBL" id="MEU8136086.1"/>
    </source>
</evidence>
<dbReference type="RefSeq" id="WP_358356336.1">
    <property type="nucleotide sequence ID" value="NZ_JBEZFP010000055.1"/>
</dbReference>
<name>A0ABV3DK65_9ACTN</name>
<proteinExistence type="predicted"/>
<evidence type="ECO:0000313" key="2">
    <source>
        <dbReference type="Proteomes" id="UP001551482"/>
    </source>
</evidence>
<sequence length="85" mass="9515">MTDGLRPAPRGKLGAPVHRQELVAESVMARIDGVWVPADIIAQRQTRPDAPWEVCLQYTPRRGSNCLGWFVADPQYLREDEPGSD</sequence>
<accession>A0ABV3DK65</accession>